<organism evidence="2 4">
    <name type="scientific">Chitinophaga sancti</name>
    <dbReference type="NCBI Taxonomy" id="1004"/>
    <lineage>
        <taxon>Bacteria</taxon>
        <taxon>Pseudomonadati</taxon>
        <taxon>Bacteroidota</taxon>
        <taxon>Chitinophagia</taxon>
        <taxon>Chitinophagales</taxon>
        <taxon>Chitinophagaceae</taxon>
        <taxon>Chitinophaga</taxon>
    </lineage>
</organism>
<evidence type="ECO:0000313" key="5">
    <source>
        <dbReference type="Proteomes" id="UP001326715"/>
    </source>
</evidence>
<evidence type="ECO:0000313" key="2">
    <source>
        <dbReference type="EMBL" id="SFW25995.1"/>
    </source>
</evidence>
<dbReference type="EC" id="2.3.1.-" evidence="3"/>
<dbReference type="Pfam" id="PF13480">
    <property type="entry name" value="Acetyltransf_6"/>
    <property type="match status" value="1"/>
</dbReference>
<reference evidence="3 5" key="2">
    <citation type="submission" date="2023-11" db="EMBL/GenBank/DDBJ databases">
        <title>MicrobeMod: A computational toolkit for identifying prokaryotic methylation and restriction-modification with nanopore sequencing.</title>
        <authorList>
            <person name="Crits-Christoph A."/>
            <person name="Kang S.C."/>
            <person name="Lee H."/>
            <person name="Ostrov N."/>
        </authorList>
    </citation>
    <scope>NUCLEOTIDE SEQUENCE [LARGE SCALE GENOMIC DNA]</scope>
    <source>
        <strain evidence="3 5">ATCC 23090</strain>
    </source>
</reference>
<dbReference type="EMBL" id="CP140154">
    <property type="protein sequence ID" value="WQG91441.1"/>
    <property type="molecule type" value="Genomic_DNA"/>
</dbReference>
<dbReference type="OrthoDB" id="9785911at2"/>
<dbReference type="RefSeq" id="WP_072357334.1">
    <property type="nucleotide sequence ID" value="NZ_CP139972.1"/>
</dbReference>
<dbReference type="Gene3D" id="3.40.630.30">
    <property type="match status" value="1"/>
</dbReference>
<gene>
    <name evidence="2" type="ORF">SAMN05661012_00834</name>
    <name evidence="3" type="ORF">SR876_08010</name>
</gene>
<dbReference type="InterPro" id="IPR038740">
    <property type="entry name" value="BioF2-like_GNAT_dom"/>
</dbReference>
<dbReference type="GO" id="GO:0016746">
    <property type="term" value="F:acyltransferase activity"/>
    <property type="evidence" value="ECO:0007669"/>
    <property type="project" value="UniProtKB-KW"/>
</dbReference>
<evidence type="ECO:0000259" key="1">
    <source>
        <dbReference type="Pfam" id="PF13480"/>
    </source>
</evidence>
<dbReference type="Proteomes" id="UP001326715">
    <property type="component" value="Chromosome"/>
</dbReference>
<dbReference type="EMBL" id="FPIZ01000002">
    <property type="protein sequence ID" value="SFW25995.1"/>
    <property type="molecule type" value="Genomic_DNA"/>
</dbReference>
<dbReference type="Proteomes" id="UP000183788">
    <property type="component" value="Unassembled WGS sequence"/>
</dbReference>
<dbReference type="InterPro" id="IPR016181">
    <property type="entry name" value="Acyl_CoA_acyltransferase"/>
</dbReference>
<dbReference type="SUPFAM" id="SSF55729">
    <property type="entry name" value="Acyl-CoA N-acyltransferases (Nat)"/>
    <property type="match status" value="1"/>
</dbReference>
<keyword evidence="2" id="KW-0808">Transferase</keyword>
<keyword evidence="5" id="KW-1185">Reference proteome</keyword>
<name>A0A1K1MSB1_9BACT</name>
<accession>A0A1K1MSB1</accession>
<evidence type="ECO:0000313" key="4">
    <source>
        <dbReference type="Proteomes" id="UP000183788"/>
    </source>
</evidence>
<keyword evidence="3" id="KW-0012">Acyltransferase</keyword>
<feature type="domain" description="BioF2-like acetyltransferase" evidence="1">
    <location>
        <begin position="159"/>
        <end position="277"/>
    </location>
</feature>
<proteinExistence type="predicted"/>
<dbReference type="AlphaFoldDB" id="A0A1K1MSB1"/>
<sequence length="325" mass="37060">MSFINVTIYDNSRWDRYIRNAHAFDFNHTWHYHSTFPGEPFLLVYEERDDYIALPVVLYTSADGTRSINGFAGPVSSKSFSVLDNGVQERFEIAFLQYLKEQQISESSILLHPLIHAAFKPMHTGRLQQHADSLLVDLSINPEQQQLHYGENFDNNVSLLRRKGYTVRQAVSIHDVDTFADIYQRNSTHLQSVNTHFDKAWFRQILRPSGFDSTLLLACLGTQITAGILLTFCNDMMQLHLAATHEHYLQHAPIHLLLADADGLGRSAGMQYFHLGGMGCKMDVLLASKAITSATYPGFKSWHIPRQQIQHAFMNEYRQCLSIAV</sequence>
<protein>
    <submittedName>
        <fullName evidence="2">Acetyltransferase (GNAT) domain-containing protein</fullName>
    </submittedName>
    <submittedName>
        <fullName evidence="3">GNAT family N-acetyltransferase</fullName>
        <ecNumber evidence="3">2.3.1.-</ecNumber>
    </submittedName>
</protein>
<reference evidence="2 4" key="1">
    <citation type="submission" date="2016-11" db="EMBL/GenBank/DDBJ databases">
        <authorList>
            <person name="Jaros S."/>
            <person name="Januszkiewicz K."/>
            <person name="Wedrychowicz H."/>
        </authorList>
    </citation>
    <scope>NUCLEOTIDE SEQUENCE [LARGE SCALE GENOMIC DNA]</scope>
    <source>
        <strain evidence="2 4">DSM 784</strain>
    </source>
</reference>
<evidence type="ECO:0000313" key="3">
    <source>
        <dbReference type="EMBL" id="WQG91441.1"/>
    </source>
</evidence>
<dbReference type="STRING" id="1004.SAMN05661012_00834"/>